<proteinExistence type="predicted"/>
<dbReference type="AlphaFoldDB" id="A0A388K524"/>
<dbReference type="Proteomes" id="UP000265515">
    <property type="component" value="Unassembled WGS sequence"/>
</dbReference>
<protein>
    <recommendedName>
        <fullName evidence="4">CCHC-type domain-containing protein</fullName>
    </recommendedName>
</protein>
<dbReference type="Gramene" id="GBG65141">
    <property type="protein sequence ID" value="GBG65141"/>
    <property type="gene ID" value="CBR_g49503"/>
</dbReference>
<dbReference type="EMBL" id="BFEA01000058">
    <property type="protein sequence ID" value="GBG65141.1"/>
    <property type="molecule type" value="Genomic_DNA"/>
</dbReference>
<gene>
    <name evidence="2" type="ORF">CBR_g49503</name>
</gene>
<dbReference type="GO" id="GO:0003676">
    <property type="term" value="F:nucleic acid binding"/>
    <property type="evidence" value="ECO:0007669"/>
    <property type="project" value="InterPro"/>
</dbReference>
<evidence type="ECO:0000256" key="1">
    <source>
        <dbReference type="SAM" id="MobiDB-lite"/>
    </source>
</evidence>
<feature type="region of interest" description="Disordered" evidence="1">
    <location>
        <begin position="1"/>
        <end position="62"/>
    </location>
</feature>
<name>A0A388K524_CHABU</name>
<feature type="compositionally biased region" description="Basic and acidic residues" evidence="1">
    <location>
        <begin position="1"/>
        <end position="16"/>
    </location>
</feature>
<sequence length="324" mass="36766">MGSRRYDSRGWDRYGSRDMSGWESGGDERRDRGREESRERRPSDRRGGSADNFDRRGYDEGGVRQVRCYESNEMGHYKSQCPRLQGRFRSGGQGGTVALSKELKDSLSAVGMMAKHLLDKQKEAEEAKREAEEKRKREEEEKAAKEEATRVEMAKKKAKEEKEQKRKWELKKLLAEQREEYEAKLEKIVRRGIRGVTIRKKETAVAAQTPSCSEDEEDEVEGTPMPDKRKRRDSTGEVENSPPVVTPLKLGKKEELSTPSTKKKGRGRPTKAEAQAGRMARGEDPGEGVPMGEKFPSESAYRKAVRKALGSFYPETLQLMCKGA</sequence>
<evidence type="ECO:0000313" key="3">
    <source>
        <dbReference type="Proteomes" id="UP000265515"/>
    </source>
</evidence>
<accession>A0A388K524</accession>
<dbReference type="InterPro" id="IPR036875">
    <property type="entry name" value="Znf_CCHC_sf"/>
</dbReference>
<dbReference type="SUPFAM" id="SSF57756">
    <property type="entry name" value="Retrovirus zinc finger-like domains"/>
    <property type="match status" value="1"/>
</dbReference>
<comment type="caution">
    <text evidence="2">The sequence shown here is derived from an EMBL/GenBank/DDBJ whole genome shotgun (WGS) entry which is preliminary data.</text>
</comment>
<feature type="compositionally biased region" description="Basic and acidic residues" evidence="1">
    <location>
        <begin position="26"/>
        <end position="62"/>
    </location>
</feature>
<evidence type="ECO:0000313" key="2">
    <source>
        <dbReference type="EMBL" id="GBG65141.1"/>
    </source>
</evidence>
<dbReference type="GO" id="GO:0008270">
    <property type="term" value="F:zinc ion binding"/>
    <property type="evidence" value="ECO:0007669"/>
    <property type="project" value="InterPro"/>
</dbReference>
<feature type="region of interest" description="Disordered" evidence="1">
    <location>
        <begin position="119"/>
        <end position="166"/>
    </location>
</feature>
<reference evidence="2 3" key="1">
    <citation type="journal article" date="2018" name="Cell">
        <title>The Chara Genome: Secondary Complexity and Implications for Plant Terrestrialization.</title>
        <authorList>
            <person name="Nishiyama T."/>
            <person name="Sakayama H."/>
            <person name="Vries J.D."/>
            <person name="Buschmann H."/>
            <person name="Saint-Marcoux D."/>
            <person name="Ullrich K.K."/>
            <person name="Haas F.B."/>
            <person name="Vanderstraeten L."/>
            <person name="Becker D."/>
            <person name="Lang D."/>
            <person name="Vosolsobe S."/>
            <person name="Rombauts S."/>
            <person name="Wilhelmsson P.K.I."/>
            <person name="Janitza P."/>
            <person name="Kern R."/>
            <person name="Heyl A."/>
            <person name="Rumpler F."/>
            <person name="Villalobos L.I.A.C."/>
            <person name="Clay J.M."/>
            <person name="Skokan R."/>
            <person name="Toyoda A."/>
            <person name="Suzuki Y."/>
            <person name="Kagoshima H."/>
            <person name="Schijlen E."/>
            <person name="Tajeshwar N."/>
            <person name="Catarino B."/>
            <person name="Hetherington A.J."/>
            <person name="Saltykova A."/>
            <person name="Bonnot C."/>
            <person name="Breuninger H."/>
            <person name="Symeonidi A."/>
            <person name="Radhakrishnan G.V."/>
            <person name="Van Nieuwerburgh F."/>
            <person name="Deforce D."/>
            <person name="Chang C."/>
            <person name="Karol K.G."/>
            <person name="Hedrich R."/>
            <person name="Ulvskov P."/>
            <person name="Glockner G."/>
            <person name="Delwiche C.F."/>
            <person name="Petrasek J."/>
            <person name="Van de Peer Y."/>
            <person name="Friml J."/>
            <person name="Beilby M."/>
            <person name="Dolan L."/>
            <person name="Kohara Y."/>
            <person name="Sugano S."/>
            <person name="Fujiyama A."/>
            <person name="Delaux P.-M."/>
            <person name="Quint M."/>
            <person name="TheiBen G."/>
            <person name="Hagemann M."/>
            <person name="Harholt J."/>
            <person name="Dunand C."/>
            <person name="Zachgo S."/>
            <person name="Langdale J."/>
            <person name="Maumus F."/>
            <person name="Straeten D.V.D."/>
            <person name="Gould S.B."/>
            <person name="Rensing S.A."/>
        </authorList>
    </citation>
    <scope>NUCLEOTIDE SEQUENCE [LARGE SCALE GENOMIC DNA]</scope>
    <source>
        <strain evidence="2 3">S276</strain>
    </source>
</reference>
<feature type="region of interest" description="Disordered" evidence="1">
    <location>
        <begin position="200"/>
        <end position="295"/>
    </location>
</feature>
<organism evidence="2 3">
    <name type="scientific">Chara braunii</name>
    <name type="common">Braun's stonewort</name>
    <dbReference type="NCBI Taxonomy" id="69332"/>
    <lineage>
        <taxon>Eukaryota</taxon>
        <taxon>Viridiplantae</taxon>
        <taxon>Streptophyta</taxon>
        <taxon>Charophyceae</taxon>
        <taxon>Charales</taxon>
        <taxon>Characeae</taxon>
        <taxon>Chara</taxon>
    </lineage>
</organism>
<evidence type="ECO:0008006" key="4">
    <source>
        <dbReference type="Google" id="ProtNLM"/>
    </source>
</evidence>
<keyword evidence="3" id="KW-1185">Reference proteome</keyword>